<name>A0A5C3NZE8_9APHY</name>
<dbReference type="EMBL" id="ML211448">
    <property type="protein sequence ID" value="TFK82816.1"/>
    <property type="molecule type" value="Genomic_DNA"/>
</dbReference>
<proteinExistence type="predicted"/>
<evidence type="ECO:0000313" key="1">
    <source>
        <dbReference type="EMBL" id="TFK82816.1"/>
    </source>
</evidence>
<evidence type="ECO:0000313" key="2">
    <source>
        <dbReference type="Proteomes" id="UP000308197"/>
    </source>
</evidence>
<keyword evidence="2" id="KW-1185">Reference proteome</keyword>
<accession>A0A5C3NZE8</accession>
<dbReference type="AlphaFoldDB" id="A0A5C3NZE8"/>
<dbReference type="Proteomes" id="UP000308197">
    <property type="component" value="Unassembled WGS sequence"/>
</dbReference>
<protein>
    <submittedName>
        <fullName evidence="1">Uncharacterized protein</fullName>
    </submittedName>
</protein>
<organism evidence="1 2">
    <name type="scientific">Polyporus arcularius HHB13444</name>
    <dbReference type="NCBI Taxonomy" id="1314778"/>
    <lineage>
        <taxon>Eukaryota</taxon>
        <taxon>Fungi</taxon>
        <taxon>Dikarya</taxon>
        <taxon>Basidiomycota</taxon>
        <taxon>Agaricomycotina</taxon>
        <taxon>Agaricomycetes</taxon>
        <taxon>Polyporales</taxon>
        <taxon>Polyporaceae</taxon>
        <taxon>Polyporus</taxon>
    </lineage>
</organism>
<sequence length="162" mass="17833">MVHAPTKARQVDYCTASGPQRQEHSPCFHHVLRSVVDDNNYILPTDVTSFEPLVTAAPRSPTDATKYCTRLLAAVCRTFEPRQHQPRRIHTTVRSESESMSEGGVSISGILITWISLLPSGPPAARVYYASHASFEPVLRESARPLACGLRSCVSLCEAVRT</sequence>
<reference evidence="1 2" key="1">
    <citation type="journal article" date="2019" name="Nat. Ecol. Evol.">
        <title>Megaphylogeny resolves global patterns of mushroom evolution.</title>
        <authorList>
            <person name="Varga T."/>
            <person name="Krizsan K."/>
            <person name="Foldi C."/>
            <person name="Dima B."/>
            <person name="Sanchez-Garcia M."/>
            <person name="Sanchez-Ramirez S."/>
            <person name="Szollosi G.J."/>
            <person name="Szarkandi J.G."/>
            <person name="Papp V."/>
            <person name="Albert L."/>
            <person name="Andreopoulos W."/>
            <person name="Angelini C."/>
            <person name="Antonin V."/>
            <person name="Barry K.W."/>
            <person name="Bougher N.L."/>
            <person name="Buchanan P."/>
            <person name="Buyck B."/>
            <person name="Bense V."/>
            <person name="Catcheside P."/>
            <person name="Chovatia M."/>
            <person name="Cooper J."/>
            <person name="Damon W."/>
            <person name="Desjardin D."/>
            <person name="Finy P."/>
            <person name="Geml J."/>
            <person name="Haridas S."/>
            <person name="Hughes K."/>
            <person name="Justo A."/>
            <person name="Karasinski D."/>
            <person name="Kautmanova I."/>
            <person name="Kiss B."/>
            <person name="Kocsube S."/>
            <person name="Kotiranta H."/>
            <person name="LaButti K.M."/>
            <person name="Lechner B.E."/>
            <person name="Liimatainen K."/>
            <person name="Lipzen A."/>
            <person name="Lukacs Z."/>
            <person name="Mihaltcheva S."/>
            <person name="Morgado L.N."/>
            <person name="Niskanen T."/>
            <person name="Noordeloos M.E."/>
            <person name="Ohm R.A."/>
            <person name="Ortiz-Santana B."/>
            <person name="Ovrebo C."/>
            <person name="Racz N."/>
            <person name="Riley R."/>
            <person name="Savchenko A."/>
            <person name="Shiryaev A."/>
            <person name="Soop K."/>
            <person name="Spirin V."/>
            <person name="Szebenyi C."/>
            <person name="Tomsovsky M."/>
            <person name="Tulloss R.E."/>
            <person name="Uehling J."/>
            <person name="Grigoriev I.V."/>
            <person name="Vagvolgyi C."/>
            <person name="Papp T."/>
            <person name="Martin F.M."/>
            <person name="Miettinen O."/>
            <person name="Hibbett D.S."/>
            <person name="Nagy L.G."/>
        </authorList>
    </citation>
    <scope>NUCLEOTIDE SEQUENCE [LARGE SCALE GENOMIC DNA]</scope>
    <source>
        <strain evidence="1 2">HHB13444</strain>
    </source>
</reference>
<dbReference type="InParanoid" id="A0A5C3NZE8"/>
<gene>
    <name evidence="1" type="ORF">K466DRAFT_286201</name>
</gene>